<feature type="domain" description="DUF5753" evidence="1">
    <location>
        <begin position="93"/>
        <end position="266"/>
    </location>
</feature>
<evidence type="ECO:0000313" key="3">
    <source>
        <dbReference type="Proteomes" id="UP000251891"/>
    </source>
</evidence>
<dbReference type="Proteomes" id="UP000251891">
    <property type="component" value="Unassembled WGS sequence"/>
</dbReference>
<dbReference type="InterPro" id="IPR001387">
    <property type="entry name" value="Cro/C1-type_HTH"/>
</dbReference>
<name>A0A365H118_9ACTN</name>
<sequence length="272" mass="30467">MAAVDQRSGLDPDGNLWDLIACELRVRRQERELSLAAVGEIINRDRSLVAHVESGHTKLQAAHAVKLDRAWNTGGLFQRLVKFAKAGHDVEWFKTHLEHEGKASHLRIWELGWVPGLFQTEGYARAMFEAAGVEDVEEGVRARLSRQECLNRKPRPRIWVILDEGVLEQPVGGPEIMREQLARLVELAQQPNITIRIVPRSVGAHVGRDGSFKIMTVDGSDVVYTQAPGGGRLVQDATEIPSYRVWFDLIGDVALPKDASLRLLKEAMERFS</sequence>
<dbReference type="Pfam" id="PF19054">
    <property type="entry name" value="DUF5753"/>
    <property type="match status" value="1"/>
</dbReference>
<dbReference type="InterPro" id="IPR043917">
    <property type="entry name" value="DUF5753"/>
</dbReference>
<evidence type="ECO:0000313" key="2">
    <source>
        <dbReference type="EMBL" id="RAY12784.1"/>
    </source>
</evidence>
<proteinExistence type="predicted"/>
<accession>A0A365H118</accession>
<dbReference type="AlphaFoldDB" id="A0A365H118"/>
<organism evidence="2 3">
    <name type="scientific">Actinomadura craniellae</name>
    <dbReference type="NCBI Taxonomy" id="2231787"/>
    <lineage>
        <taxon>Bacteria</taxon>
        <taxon>Bacillati</taxon>
        <taxon>Actinomycetota</taxon>
        <taxon>Actinomycetes</taxon>
        <taxon>Streptosporangiales</taxon>
        <taxon>Thermomonosporaceae</taxon>
        <taxon>Actinomadura</taxon>
    </lineage>
</organism>
<dbReference type="GO" id="GO:0003677">
    <property type="term" value="F:DNA binding"/>
    <property type="evidence" value="ECO:0007669"/>
    <property type="project" value="InterPro"/>
</dbReference>
<protein>
    <recommendedName>
        <fullName evidence="1">DUF5753 domain-containing protein</fullName>
    </recommendedName>
</protein>
<dbReference type="CDD" id="cd00093">
    <property type="entry name" value="HTH_XRE"/>
    <property type="match status" value="1"/>
</dbReference>
<comment type="caution">
    <text evidence="2">The sequence shown here is derived from an EMBL/GenBank/DDBJ whole genome shotgun (WGS) entry which is preliminary data.</text>
</comment>
<dbReference type="SUPFAM" id="SSF47413">
    <property type="entry name" value="lambda repressor-like DNA-binding domains"/>
    <property type="match status" value="1"/>
</dbReference>
<evidence type="ECO:0000259" key="1">
    <source>
        <dbReference type="Pfam" id="PF19054"/>
    </source>
</evidence>
<dbReference type="EMBL" id="QLYX01000011">
    <property type="protein sequence ID" value="RAY12784.1"/>
    <property type="molecule type" value="Genomic_DNA"/>
</dbReference>
<gene>
    <name evidence="2" type="ORF">DPM19_22455</name>
</gene>
<dbReference type="InterPro" id="IPR010982">
    <property type="entry name" value="Lambda_DNA-bd_dom_sf"/>
</dbReference>
<keyword evidence="3" id="KW-1185">Reference proteome</keyword>
<reference evidence="2 3" key="1">
    <citation type="submission" date="2018-06" db="EMBL/GenBank/DDBJ databases">
        <title>Actinomadura craniellae sp. nov. isolated from marine sponge Craniella sp.</title>
        <authorList>
            <person name="Li L."/>
            <person name="Xu Q.H."/>
            <person name="Lin H.W."/>
            <person name="Lu Y.H."/>
        </authorList>
    </citation>
    <scope>NUCLEOTIDE SEQUENCE [LARGE SCALE GENOMIC DNA]</scope>
    <source>
        <strain evidence="2 3">LHW63021</strain>
    </source>
</reference>